<dbReference type="Gene3D" id="3.40.50.720">
    <property type="entry name" value="NAD(P)-binding Rossmann-like Domain"/>
    <property type="match status" value="1"/>
</dbReference>
<organism evidence="1 2">
    <name type="scientific">Sphingobacterium yanglingense</name>
    <dbReference type="NCBI Taxonomy" id="1437280"/>
    <lineage>
        <taxon>Bacteria</taxon>
        <taxon>Pseudomonadati</taxon>
        <taxon>Bacteroidota</taxon>
        <taxon>Sphingobacteriia</taxon>
        <taxon>Sphingobacteriales</taxon>
        <taxon>Sphingobacteriaceae</taxon>
        <taxon>Sphingobacterium</taxon>
    </lineage>
</organism>
<dbReference type="InterPro" id="IPR036291">
    <property type="entry name" value="NAD(P)-bd_dom_sf"/>
</dbReference>
<reference evidence="1 2" key="1">
    <citation type="submission" date="2019-03" db="EMBL/GenBank/DDBJ databases">
        <title>Genomic Encyclopedia of Archaeal and Bacterial Type Strains, Phase II (KMG-II): from individual species to whole genera.</title>
        <authorList>
            <person name="Goeker M."/>
        </authorList>
    </citation>
    <scope>NUCLEOTIDE SEQUENCE [LARGE SCALE GENOMIC DNA]</scope>
    <source>
        <strain evidence="1 2">DSM 28353</strain>
    </source>
</reference>
<dbReference type="SUPFAM" id="SSF51735">
    <property type="entry name" value="NAD(P)-binding Rossmann-fold domains"/>
    <property type="match status" value="1"/>
</dbReference>
<evidence type="ECO:0000313" key="1">
    <source>
        <dbReference type="EMBL" id="TDQ77110.1"/>
    </source>
</evidence>
<proteinExistence type="predicted"/>
<dbReference type="EMBL" id="SNYV01000014">
    <property type="protein sequence ID" value="TDQ77110.1"/>
    <property type="molecule type" value="Genomic_DNA"/>
</dbReference>
<keyword evidence="2" id="KW-1185">Reference proteome</keyword>
<dbReference type="RefSeq" id="WP_133584758.1">
    <property type="nucleotide sequence ID" value="NZ_SNYV01000014.1"/>
</dbReference>
<dbReference type="OrthoDB" id="751203at2"/>
<name>A0A4R6WH57_9SPHI</name>
<accession>A0A4R6WH57</accession>
<sequence>MKSTMLSERVRRVLILGGGWVGQDVAALLYSDGYEVWISTTSLDKVAVFKGLGYHGVCIDFDEGLKEQQVLPDSFDFVLNSIPAASRNTKDVLDRRFRNVQSLLQQLVFKKHIFLSSIGVYPDKDGLYDEEWNDELDGRLLEAEQAMGSLPLTLIYRLGGLFGKERIFAKYFGGRLCQTGDQPANFVHLEDVTELIKLGFLSLAPPNVYNIVAPIHPTKKEVILASASKYGLPLPTGFDPVTSHQKVVLGQKIMDELGYSYKYPSPLYF</sequence>
<protein>
    <submittedName>
        <fullName evidence="1">Nucleoside-diphosphate-sugar epimerase</fullName>
    </submittedName>
</protein>
<comment type="caution">
    <text evidence="1">The sequence shown here is derived from an EMBL/GenBank/DDBJ whole genome shotgun (WGS) entry which is preliminary data.</text>
</comment>
<gene>
    <name evidence="1" type="ORF">CLV99_2505</name>
</gene>
<evidence type="ECO:0000313" key="2">
    <source>
        <dbReference type="Proteomes" id="UP000295292"/>
    </source>
</evidence>
<dbReference type="Proteomes" id="UP000295292">
    <property type="component" value="Unassembled WGS sequence"/>
</dbReference>
<dbReference type="AlphaFoldDB" id="A0A4R6WH57"/>